<dbReference type="AlphaFoldDB" id="A0A8J3DTW5"/>
<dbReference type="Pfam" id="PF13478">
    <property type="entry name" value="XdhC_C"/>
    <property type="match status" value="1"/>
</dbReference>
<dbReference type="InterPro" id="IPR003777">
    <property type="entry name" value="XdhC_CoxI"/>
</dbReference>
<dbReference type="Gene3D" id="3.40.50.720">
    <property type="entry name" value="NAD(P)-binding Rossmann-like Domain"/>
    <property type="match status" value="1"/>
</dbReference>
<proteinExistence type="predicted"/>
<gene>
    <name evidence="3" type="ORF">GCM10011600_01920</name>
</gene>
<keyword evidence="4" id="KW-1185">Reference proteome</keyword>
<evidence type="ECO:0000313" key="3">
    <source>
        <dbReference type="EMBL" id="GHF05071.1"/>
    </source>
</evidence>
<protein>
    <submittedName>
        <fullName evidence="3">XdhC/CoxI family protein</fullName>
    </submittedName>
</protein>
<name>A0A8J3DTW5_9MICO</name>
<evidence type="ECO:0000259" key="1">
    <source>
        <dbReference type="Pfam" id="PF02625"/>
    </source>
</evidence>
<dbReference type="InterPro" id="IPR027051">
    <property type="entry name" value="XdhC_Rossmann_dom"/>
</dbReference>
<dbReference type="RefSeq" id="WP_191281519.1">
    <property type="nucleotide sequence ID" value="NZ_BNAI01000001.1"/>
</dbReference>
<reference evidence="3" key="2">
    <citation type="submission" date="2020-09" db="EMBL/GenBank/DDBJ databases">
        <authorList>
            <person name="Sun Q."/>
            <person name="Zhou Y."/>
        </authorList>
    </citation>
    <scope>NUCLEOTIDE SEQUENCE</scope>
    <source>
        <strain evidence="3">CGMCC 1.16548</strain>
    </source>
</reference>
<dbReference type="EMBL" id="BNAI01000001">
    <property type="protein sequence ID" value="GHF05071.1"/>
    <property type="molecule type" value="Genomic_DNA"/>
</dbReference>
<evidence type="ECO:0000259" key="2">
    <source>
        <dbReference type="Pfam" id="PF13478"/>
    </source>
</evidence>
<dbReference type="Proteomes" id="UP000617531">
    <property type="component" value="Unassembled WGS sequence"/>
</dbReference>
<feature type="domain" description="XdhC Rossmann" evidence="2">
    <location>
        <begin position="148"/>
        <end position="286"/>
    </location>
</feature>
<accession>A0A8J3DTW5</accession>
<dbReference type="InterPro" id="IPR052698">
    <property type="entry name" value="MoCofactor_Util/Proc"/>
</dbReference>
<reference evidence="3" key="1">
    <citation type="journal article" date="2014" name="Int. J. Syst. Evol. Microbiol.">
        <title>Complete genome sequence of Corynebacterium casei LMG S-19264T (=DSM 44701T), isolated from a smear-ripened cheese.</title>
        <authorList>
            <consortium name="US DOE Joint Genome Institute (JGI-PGF)"/>
            <person name="Walter F."/>
            <person name="Albersmeier A."/>
            <person name="Kalinowski J."/>
            <person name="Ruckert C."/>
        </authorList>
    </citation>
    <scope>NUCLEOTIDE SEQUENCE</scope>
    <source>
        <strain evidence="3">CGMCC 1.16548</strain>
    </source>
</reference>
<dbReference type="PANTHER" id="PTHR30388">
    <property type="entry name" value="ALDEHYDE OXIDOREDUCTASE MOLYBDENUM COFACTOR ASSEMBLY PROTEIN"/>
    <property type="match status" value="1"/>
</dbReference>
<organism evidence="3 4">
    <name type="scientific">Pseudolysinimonas yzui</name>
    <dbReference type="NCBI Taxonomy" id="2708254"/>
    <lineage>
        <taxon>Bacteria</taxon>
        <taxon>Bacillati</taxon>
        <taxon>Actinomycetota</taxon>
        <taxon>Actinomycetes</taxon>
        <taxon>Micrococcales</taxon>
        <taxon>Microbacteriaceae</taxon>
        <taxon>Pseudolysinimonas</taxon>
    </lineage>
</organism>
<dbReference type="PANTHER" id="PTHR30388:SF4">
    <property type="entry name" value="MOLYBDENUM COFACTOR INSERTION CHAPERONE PAOD"/>
    <property type="match status" value="1"/>
</dbReference>
<dbReference type="Pfam" id="PF02625">
    <property type="entry name" value="XdhC_CoxI"/>
    <property type="match status" value="1"/>
</dbReference>
<sequence length="308" mass="32112">MLEIAARLLPRLDAGASLVVVTAIGVDGSMPRTLGTSMSWDGSAAIGSIAGGCIEGAIVEVAERVLDDGRTRVVSFGVSDEAAFGVGLACGGEIRLHLGVVRPTDAVVQLLRDAAAGAPTSVALTDHGFAVAASDPLFVDAVEPPARMIIVGAMEFSAALSAAAQVLGYAVTVVDPREVFTTPERFPGADLVVEWPPDFLARTPIDDRTVICHLGHDDRYDADLLAIALASPAAYVGAMGSRRTTDARRVELDARGVDHSRLHAPIGLDLGATTPEQTAVSILAEILATTSGRLPEPLRATQRRIRPQ</sequence>
<feature type="domain" description="XdhC- CoxI" evidence="1">
    <location>
        <begin position="12"/>
        <end position="77"/>
    </location>
</feature>
<evidence type="ECO:0000313" key="4">
    <source>
        <dbReference type="Proteomes" id="UP000617531"/>
    </source>
</evidence>
<comment type="caution">
    <text evidence="3">The sequence shown here is derived from an EMBL/GenBank/DDBJ whole genome shotgun (WGS) entry which is preliminary data.</text>
</comment>